<gene>
    <name evidence="1" type="ORF">KU39_763</name>
</gene>
<proteinExistence type="predicted"/>
<protein>
    <submittedName>
        <fullName evidence="1">Transcriptional regulator</fullName>
    </submittedName>
</protein>
<dbReference type="Proteomes" id="UP000029558">
    <property type="component" value="Chromosome"/>
</dbReference>
<sequence>MTDISTTAAASLVEVSVRKIQRMIKLGEISAIRNSKGSWRIDLSELGRVFGFTIDELSERLSAIEIRKSTSGRDKINTENLENLVVLSQEVELLKSHIFSKDEQITLLIKEKEELMQLLEQMKKQRKKKGFFAKLFS</sequence>
<name>A0A1L6T9T3_PISSA</name>
<evidence type="ECO:0000313" key="2">
    <source>
        <dbReference type="Proteomes" id="UP000029558"/>
    </source>
</evidence>
<evidence type="ECO:0000313" key="1">
    <source>
        <dbReference type="EMBL" id="ALB21947.1"/>
    </source>
</evidence>
<dbReference type="EMBL" id="CP012508">
    <property type="protein sequence ID" value="ALB21947.1"/>
    <property type="molecule type" value="Genomic_DNA"/>
</dbReference>
<organism evidence="1 2">
    <name type="scientific">Piscirickettsia salmonis</name>
    <dbReference type="NCBI Taxonomy" id="1238"/>
    <lineage>
        <taxon>Bacteria</taxon>
        <taxon>Pseudomonadati</taxon>
        <taxon>Pseudomonadota</taxon>
        <taxon>Gammaproteobacteria</taxon>
        <taxon>Thiotrichales</taxon>
        <taxon>Piscirickettsiaceae</taxon>
        <taxon>Piscirickettsia</taxon>
    </lineage>
</organism>
<dbReference type="Pfam" id="PF12728">
    <property type="entry name" value="HTH_17"/>
    <property type="match status" value="1"/>
</dbReference>
<dbReference type="RefSeq" id="WP_017377227.1">
    <property type="nucleotide sequence ID" value="NZ_CP012508.1"/>
</dbReference>
<accession>A0A1L6T9T3</accession>
<dbReference type="AlphaFoldDB" id="A0A1L6T9T3"/>
<reference evidence="1 2" key="1">
    <citation type="journal article" date="2014" name="Genome Announc.">
        <title>Comparative Genome Analysis of Two Isolates of the Fish Pathogen Piscirickettsia salmonis from Different Hosts Reveals Major Differences in Virulence-Associated Secretion Systems.</title>
        <authorList>
            <person name="Bohle H."/>
            <person name="Henriquez P."/>
            <person name="Grothusen H."/>
            <person name="Navas E."/>
            <person name="Sandoval A."/>
            <person name="Bustamante F."/>
            <person name="Bustos P."/>
            <person name="Mancilla M."/>
        </authorList>
    </citation>
    <scope>NUCLEOTIDE SEQUENCE [LARGE SCALE GENOMIC DNA]</scope>
    <source>
        <strain evidence="2">B1-32597</strain>
    </source>
</reference>
<dbReference type="InterPro" id="IPR041657">
    <property type="entry name" value="HTH_17"/>
</dbReference>
<dbReference type="OrthoDB" id="962262at2"/>